<evidence type="ECO:0000256" key="1">
    <source>
        <dbReference type="SAM" id="Coils"/>
    </source>
</evidence>
<gene>
    <name evidence="3" type="ORF">FDY95_15835</name>
</gene>
<reference evidence="3 4" key="1">
    <citation type="submission" date="2019-05" db="EMBL/GenBank/DDBJ databases">
        <title>Hymenobacter edaphi sp. nov., isolated from abandoned arsenic-contaminated farmland soil.</title>
        <authorList>
            <person name="Nie L."/>
        </authorList>
    </citation>
    <scope>NUCLEOTIDE SEQUENCE [LARGE SCALE GENOMIC DNA]</scope>
    <source>
        <strain evidence="3 4">1-3-3-8</strain>
    </source>
</reference>
<feature type="compositionally biased region" description="Basic residues" evidence="2">
    <location>
        <begin position="158"/>
        <end position="171"/>
    </location>
</feature>
<dbReference type="Gene3D" id="1.10.287.110">
    <property type="entry name" value="DnaJ domain"/>
    <property type="match status" value="1"/>
</dbReference>
<protein>
    <recommendedName>
        <fullName evidence="5">J domain-containing protein</fullName>
    </recommendedName>
</protein>
<dbReference type="AlphaFoldDB" id="A0A5R8WMU2"/>
<sequence>MPLPKFEDFDSSQTPAVQRGLSRPGQPEPGTPAQQAFREAIEKVESLRLQVQELEKEQREAKNKYWRQVGPLADAVVSQRRQLFEPLETALTTGFFSRLEEQRIEELLWRNARTLQHRFGEEVDDLLLRYAPQRPVPRFEDEDEAPRKPAAPAEPHHHEHHAHQRDKRKSKAEREQEAAARALQADQQRLQAGTKAVYRQLARANHPDLERDPALARQKTERMQRITRAYEADDLYVLLQLLAEHSAVDTDQESDELLLRYVRALQQQQNELKLRLQQLKYGDKNAFMGTGKKQEAELRQIKRELRAEAEYLDLVQKAVQEPENLRQLLRELDAAGQEEI</sequence>
<proteinExistence type="predicted"/>
<dbReference type="RefSeq" id="WP_138079195.1">
    <property type="nucleotide sequence ID" value="NZ_VAJM01000008.1"/>
</dbReference>
<feature type="region of interest" description="Disordered" evidence="2">
    <location>
        <begin position="137"/>
        <end position="177"/>
    </location>
</feature>
<evidence type="ECO:0000313" key="3">
    <source>
        <dbReference type="EMBL" id="TLM91067.1"/>
    </source>
</evidence>
<accession>A0A5R8WMU2</accession>
<feature type="region of interest" description="Disordered" evidence="2">
    <location>
        <begin position="1"/>
        <end position="34"/>
    </location>
</feature>
<name>A0A5R8WMU2_9BACT</name>
<feature type="coiled-coil region" evidence="1">
    <location>
        <begin position="37"/>
        <end position="64"/>
    </location>
</feature>
<evidence type="ECO:0000313" key="4">
    <source>
        <dbReference type="Proteomes" id="UP000305517"/>
    </source>
</evidence>
<dbReference type="Proteomes" id="UP000305517">
    <property type="component" value="Unassembled WGS sequence"/>
</dbReference>
<dbReference type="OrthoDB" id="114754at2"/>
<evidence type="ECO:0000256" key="2">
    <source>
        <dbReference type="SAM" id="MobiDB-lite"/>
    </source>
</evidence>
<dbReference type="EMBL" id="VAJM01000008">
    <property type="protein sequence ID" value="TLM91067.1"/>
    <property type="molecule type" value="Genomic_DNA"/>
</dbReference>
<evidence type="ECO:0008006" key="5">
    <source>
        <dbReference type="Google" id="ProtNLM"/>
    </source>
</evidence>
<dbReference type="InterPro" id="IPR036869">
    <property type="entry name" value="J_dom_sf"/>
</dbReference>
<keyword evidence="1" id="KW-0175">Coiled coil</keyword>
<comment type="caution">
    <text evidence="3">The sequence shown here is derived from an EMBL/GenBank/DDBJ whole genome shotgun (WGS) entry which is preliminary data.</text>
</comment>
<organism evidence="3 4">
    <name type="scientific">Hymenobacter jeollabukensis</name>
    <dbReference type="NCBI Taxonomy" id="2025313"/>
    <lineage>
        <taxon>Bacteria</taxon>
        <taxon>Pseudomonadati</taxon>
        <taxon>Bacteroidota</taxon>
        <taxon>Cytophagia</taxon>
        <taxon>Cytophagales</taxon>
        <taxon>Hymenobacteraceae</taxon>
        <taxon>Hymenobacter</taxon>
    </lineage>
</organism>
<keyword evidence="4" id="KW-1185">Reference proteome</keyword>